<keyword evidence="3" id="KW-1185">Reference proteome</keyword>
<reference evidence="2" key="1">
    <citation type="submission" date="2020-11" db="EMBL/GenBank/DDBJ databases">
        <title>Nocardioides sp. CBS4Y-1, whole genome shotgun sequence.</title>
        <authorList>
            <person name="Tuo L."/>
        </authorList>
    </citation>
    <scope>NUCLEOTIDE SEQUENCE</scope>
    <source>
        <strain evidence="2">CBS4Y-1</strain>
    </source>
</reference>
<dbReference type="InterPro" id="IPR036866">
    <property type="entry name" value="RibonucZ/Hydroxyglut_hydro"/>
</dbReference>
<evidence type="ECO:0000313" key="3">
    <source>
        <dbReference type="Proteomes" id="UP000656804"/>
    </source>
</evidence>
<dbReference type="CDD" id="cd07716">
    <property type="entry name" value="RNaseZ_short-form-like_MBL-fold"/>
    <property type="match status" value="1"/>
</dbReference>
<evidence type="ECO:0000259" key="1">
    <source>
        <dbReference type="Pfam" id="PF12706"/>
    </source>
</evidence>
<proteinExistence type="predicted"/>
<organism evidence="2 3">
    <name type="scientific">Nocardioides acrostichi</name>
    <dbReference type="NCBI Taxonomy" id="2784339"/>
    <lineage>
        <taxon>Bacteria</taxon>
        <taxon>Bacillati</taxon>
        <taxon>Actinomycetota</taxon>
        <taxon>Actinomycetes</taxon>
        <taxon>Propionibacteriales</taxon>
        <taxon>Nocardioidaceae</taxon>
        <taxon>Nocardioides</taxon>
    </lineage>
</organism>
<comment type="caution">
    <text evidence="2">The sequence shown here is derived from an EMBL/GenBank/DDBJ whole genome shotgun (WGS) entry which is preliminary data.</text>
</comment>
<dbReference type="InterPro" id="IPR001279">
    <property type="entry name" value="Metallo-B-lactamas"/>
</dbReference>
<dbReference type="AlphaFoldDB" id="A0A930UXA3"/>
<dbReference type="EMBL" id="JADIVZ010000001">
    <property type="protein sequence ID" value="MBF4160094.1"/>
    <property type="molecule type" value="Genomic_DNA"/>
</dbReference>
<dbReference type="Proteomes" id="UP000656804">
    <property type="component" value="Unassembled WGS sequence"/>
</dbReference>
<dbReference type="GO" id="GO:0042781">
    <property type="term" value="F:3'-tRNA processing endoribonuclease activity"/>
    <property type="evidence" value="ECO:0007669"/>
    <property type="project" value="TreeGrafter"/>
</dbReference>
<dbReference type="Pfam" id="PF12706">
    <property type="entry name" value="Lactamase_B_2"/>
    <property type="match status" value="1"/>
</dbReference>
<gene>
    <name evidence="2" type="ORF">ISG29_00195</name>
</gene>
<dbReference type="PANTHER" id="PTHR46018">
    <property type="entry name" value="ZINC PHOSPHODIESTERASE ELAC PROTEIN 1"/>
    <property type="match status" value="1"/>
</dbReference>
<dbReference type="PANTHER" id="PTHR46018:SF4">
    <property type="entry name" value="METALLO-HYDROLASE YHFI-RELATED"/>
    <property type="match status" value="1"/>
</dbReference>
<accession>A0A930UXA3</accession>
<dbReference type="SUPFAM" id="SSF56281">
    <property type="entry name" value="Metallo-hydrolase/oxidoreductase"/>
    <property type="match status" value="1"/>
</dbReference>
<feature type="domain" description="Metallo-beta-lactamase" evidence="1">
    <location>
        <begin position="43"/>
        <end position="232"/>
    </location>
</feature>
<protein>
    <submittedName>
        <fullName evidence="2">MBL fold metallo-hydrolase</fullName>
    </submittedName>
</protein>
<evidence type="ECO:0000313" key="2">
    <source>
        <dbReference type="EMBL" id="MBF4160094.1"/>
    </source>
</evidence>
<dbReference type="Gene3D" id="3.60.15.10">
    <property type="entry name" value="Ribonuclease Z/Hydroxyacylglutathione hydrolase-like"/>
    <property type="match status" value="1"/>
</dbReference>
<name>A0A930UXA3_9ACTN</name>
<sequence>MGAPGLRLVVVGCSGSYPGPDSPASCYLLEAEHDDGSGSRTWRVLLDLGSGALGALHHHADPRTLDGILLSHLHADHCLDLCGLYVLLKYHPDGPAPRIPVWGPAGTDDRLARAYGLDPASGMHEEMAFRTWPDRPASQPVRIGPFEIDAIPVDHPVEAYGIRVTVGARTVAYSGDTGPCEGLDRLAVGADVLLCEASFREGVDNPPSLHCTGADAARSAQRSGAARLVLTHVPPWYDPADAVREAEPHFTGEILRAVPGLTLTL</sequence>
<dbReference type="RefSeq" id="WP_194501369.1">
    <property type="nucleotide sequence ID" value="NZ_JADIVZ010000001.1"/>
</dbReference>